<evidence type="ECO:0000313" key="2">
    <source>
        <dbReference type="Proteomes" id="UP000324065"/>
    </source>
</evidence>
<dbReference type="RefSeq" id="WP_150063491.1">
    <property type="nucleotide sequence ID" value="NZ_JACHII010000014.1"/>
</dbReference>
<protein>
    <submittedName>
        <fullName evidence="1">Uncharacterized protein</fullName>
    </submittedName>
</protein>
<name>A0A5M6I823_9PROT</name>
<keyword evidence="2" id="KW-1185">Reference proteome</keyword>
<proteinExistence type="predicted"/>
<gene>
    <name evidence="1" type="ORF">F1188_16195</name>
</gene>
<dbReference type="OrthoDB" id="9904632at2"/>
<dbReference type="EMBL" id="VWPJ01000018">
    <property type="protein sequence ID" value="KAA5604400.1"/>
    <property type="molecule type" value="Genomic_DNA"/>
</dbReference>
<reference evidence="1 2" key="1">
    <citation type="submission" date="2019-09" db="EMBL/GenBank/DDBJ databases">
        <title>Genome sequence of Roseospira marina, one of the more divergent members of the non-sulfur purple photosynthetic bacterial family, the Rhodospirillaceae.</title>
        <authorList>
            <person name="Meyer T."/>
            <person name="Kyndt J."/>
        </authorList>
    </citation>
    <scope>NUCLEOTIDE SEQUENCE [LARGE SCALE GENOMIC DNA]</scope>
    <source>
        <strain evidence="1 2">DSM 15113</strain>
    </source>
</reference>
<dbReference type="Proteomes" id="UP000324065">
    <property type="component" value="Unassembled WGS sequence"/>
</dbReference>
<organism evidence="1 2">
    <name type="scientific">Roseospira marina</name>
    <dbReference type="NCBI Taxonomy" id="140057"/>
    <lineage>
        <taxon>Bacteria</taxon>
        <taxon>Pseudomonadati</taxon>
        <taxon>Pseudomonadota</taxon>
        <taxon>Alphaproteobacteria</taxon>
        <taxon>Rhodospirillales</taxon>
        <taxon>Rhodospirillaceae</taxon>
        <taxon>Roseospira</taxon>
    </lineage>
</organism>
<dbReference type="AlphaFoldDB" id="A0A5M6I823"/>
<evidence type="ECO:0000313" key="1">
    <source>
        <dbReference type="EMBL" id="KAA5604400.1"/>
    </source>
</evidence>
<sequence>MAARKTKNTAAPTVEEIITDAEIDAIAIDDTPIMSIEPEQPMTLQQLMMQVPDSDADVMNHAIADALDERADREAKKNPDNTSIQSTIKKLRKQVGRRATGRLFVAAQRSPDFMNRQLREGAAYNVYAIGKLGDLVAGLVGDETKNAVNRAILASLFKIESAGLSFDMETAKMCVSQNYTPKPDQSDVASRARSHLVRHTMSPSTAPTQASSTVQALETLGIVVKDGGRNPTIKLLDNALTRALRATWGALSAV</sequence>
<accession>A0A5M6I823</accession>
<comment type="caution">
    <text evidence="1">The sequence shown here is derived from an EMBL/GenBank/DDBJ whole genome shotgun (WGS) entry which is preliminary data.</text>
</comment>